<evidence type="ECO:0008006" key="2">
    <source>
        <dbReference type="Google" id="ProtNLM"/>
    </source>
</evidence>
<evidence type="ECO:0000313" key="1">
    <source>
        <dbReference type="EMBL" id="CAB4159043.1"/>
    </source>
</evidence>
<accession>A0A6J5NJL3</accession>
<organism evidence="1">
    <name type="scientific">uncultured Caudovirales phage</name>
    <dbReference type="NCBI Taxonomy" id="2100421"/>
    <lineage>
        <taxon>Viruses</taxon>
        <taxon>Duplodnaviria</taxon>
        <taxon>Heunggongvirae</taxon>
        <taxon>Uroviricota</taxon>
        <taxon>Caudoviricetes</taxon>
        <taxon>Peduoviridae</taxon>
        <taxon>Maltschvirus</taxon>
        <taxon>Maltschvirus maltsch</taxon>
    </lineage>
</organism>
<proteinExistence type="predicted"/>
<name>A0A6J5NJL3_9CAUD</name>
<sequence>MFQFTQSETNGVRRRIFFYAAAAADGYTPVTTGLSVSTLVQVTKNGVTPAITVLNPAFTHISNGLWFHELTQALLDTVGIITVTISDAVMRPVQAVGYVYAGDPLTSSTAPTVSDIWSHTTRSLTAGAITSSTFGNSAINLRLANDPLTSNARFTTYDSFSGYPLLSQSAQHQISITGSHHAAADVHEFQPNVITNAATDTSFINELVDAVWDELLSTHSISGSAGRILRDLASVYTGVTGLVTSTVVATFNSFSTNLTAINETYDEQTIVFTTGNCTGQSVPVTEYLQANGFITTEDPLTSEPQPGDAFSIIPIHVHKRTQIADALLGRLLDSSGSSNDVMNERTVRSALRAMRNRVIVNSGTMSVYKEDDQTAAWEGTLSNTADVTVNPDGGIA</sequence>
<dbReference type="EMBL" id="LR796675">
    <property type="protein sequence ID" value="CAB4159043.1"/>
    <property type="molecule type" value="Genomic_DNA"/>
</dbReference>
<reference evidence="1" key="1">
    <citation type="submission" date="2020-04" db="EMBL/GenBank/DDBJ databases">
        <authorList>
            <person name="Chiriac C."/>
            <person name="Salcher M."/>
            <person name="Ghai R."/>
            <person name="Kavagutti S V."/>
        </authorList>
    </citation>
    <scope>NUCLEOTIDE SEQUENCE</scope>
</reference>
<protein>
    <recommendedName>
        <fullName evidence="2">Tail protein</fullName>
    </recommendedName>
</protein>
<gene>
    <name evidence="1" type="ORF">UFOVP704_47</name>
</gene>